<name>A0AAY5ECV8_ELEEL</name>
<dbReference type="CDD" id="cd00070">
    <property type="entry name" value="GLECT"/>
    <property type="match status" value="1"/>
</dbReference>
<dbReference type="SUPFAM" id="SSF49899">
    <property type="entry name" value="Concanavalin A-like lectins/glucanases"/>
    <property type="match status" value="1"/>
</dbReference>
<dbReference type="PANTHER" id="PTHR11346:SF32">
    <property type="entry name" value="GALECTIN-4"/>
    <property type="match status" value="1"/>
</dbReference>
<organism evidence="5 6">
    <name type="scientific">Electrophorus electricus</name>
    <name type="common">Electric eel</name>
    <name type="synonym">Gymnotus electricus</name>
    <dbReference type="NCBI Taxonomy" id="8005"/>
    <lineage>
        <taxon>Eukaryota</taxon>
        <taxon>Metazoa</taxon>
        <taxon>Chordata</taxon>
        <taxon>Craniata</taxon>
        <taxon>Vertebrata</taxon>
        <taxon>Euteleostomi</taxon>
        <taxon>Actinopterygii</taxon>
        <taxon>Neopterygii</taxon>
        <taxon>Teleostei</taxon>
        <taxon>Ostariophysi</taxon>
        <taxon>Gymnotiformes</taxon>
        <taxon>Gymnotoidei</taxon>
        <taxon>Gymnotidae</taxon>
        <taxon>Electrophorus</taxon>
    </lineage>
</organism>
<evidence type="ECO:0000313" key="6">
    <source>
        <dbReference type="Proteomes" id="UP000314983"/>
    </source>
</evidence>
<dbReference type="Proteomes" id="UP000314983">
    <property type="component" value="Chromosome 16"/>
</dbReference>
<dbReference type="GeneTree" id="ENSGT01000000218651"/>
<evidence type="ECO:0000256" key="2">
    <source>
        <dbReference type="ARBA" id="ARBA00022737"/>
    </source>
</evidence>
<evidence type="ECO:0000259" key="4">
    <source>
        <dbReference type="PROSITE" id="PS51304"/>
    </source>
</evidence>
<protein>
    <recommendedName>
        <fullName evidence="3">Galectin</fullName>
    </recommendedName>
</protein>
<reference evidence="5 6" key="1">
    <citation type="submission" date="2020-05" db="EMBL/GenBank/DDBJ databases">
        <title>Electrophorus electricus (electric eel) genome, fEleEle1, primary haplotype.</title>
        <authorList>
            <person name="Myers G."/>
            <person name="Meyer A."/>
            <person name="Fedrigo O."/>
            <person name="Formenti G."/>
            <person name="Rhie A."/>
            <person name="Tracey A."/>
            <person name="Sims Y."/>
            <person name="Jarvis E.D."/>
        </authorList>
    </citation>
    <scope>NUCLEOTIDE SEQUENCE [LARGE SCALE GENOMIC DNA]</scope>
</reference>
<reference evidence="5" key="2">
    <citation type="submission" date="2025-08" db="UniProtKB">
        <authorList>
            <consortium name="Ensembl"/>
        </authorList>
    </citation>
    <scope>IDENTIFICATION</scope>
</reference>
<dbReference type="Ensembl" id="ENSEEET00000055150.1">
    <property type="protein sequence ID" value="ENSEEEP00000054693.1"/>
    <property type="gene ID" value="ENSEEEG00000013455.2"/>
</dbReference>
<keyword evidence="6" id="KW-1185">Reference proteome</keyword>
<dbReference type="Pfam" id="PF00337">
    <property type="entry name" value="Gal-bind_lectin"/>
    <property type="match status" value="1"/>
</dbReference>
<keyword evidence="2" id="KW-0677">Repeat</keyword>
<dbReference type="GO" id="GO:0030246">
    <property type="term" value="F:carbohydrate binding"/>
    <property type="evidence" value="ECO:0007669"/>
    <property type="project" value="UniProtKB-UniRule"/>
</dbReference>
<dbReference type="Gene3D" id="2.60.120.200">
    <property type="match status" value="1"/>
</dbReference>
<dbReference type="InterPro" id="IPR001079">
    <property type="entry name" value="Galectin_CRD"/>
</dbReference>
<dbReference type="InterPro" id="IPR013320">
    <property type="entry name" value="ConA-like_dom_sf"/>
</dbReference>
<accession>A0AAY5ECV8</accession>
<evidence type="ECO:0000256" key="1">
    <source>
        <dbReference type="ARBA" id="ARBA00022734"/>
    </source>
</evidence>
<dbReference type="InterPro" id="IPR044156">
    <property type="entry name" value="Galectin-like"/>
</dbReference>
<dbReference type="PROSITE" id="PS51304">
    <property type="entry name" value="GALECTIN"/>
    <property type="match status" value="1"/>
</dbReference>
<reference evidence="5" key="3">
    <citation type="submission" date="2025-09" db="UniProtKB">
        <authorList>
            <consortium name="Ensembl"/>
        </authorList>
    </citation>
    <scope>IDENTIFICATION</scope>
</reference>
<proteinExistence type="predicted"/>
<keyword evidence="1 3" id="KW-0430">Lectin</keyword>
<sequence length="128" mass="14455">KKYTGQIPGGLKPGQALFFQGVVPSDCHRFSINLKTGPKDHDDIALHFDNRITYVVCNSFRNGKWETESNTNWCPFAKGAAFDVFMVALQYIMVNNIYFLNSLLLESHGTHVLCCSLFVNSILMISYI</sequence>
<dbReference type="PANTHER" id="PTHR11346">
    <property type="entry name" value="GALECTIN"/>
    <property type="match status" value="1"/>
</dbReference>
<dbReference type="SMART" id="SM00276">
    <property type="entry name" value="GLECT"/>
    <property type="match status" value="1"/>
</dbReference>
<dbReference type="SMART" id="SM00908">
    <property type="entry name" value="Gal-bind_lectin"/>
    <property type="match status" value="1"/>
</dbReference>
<evidence type="ECO:0000313" key="5">
    <source>
        <dbReference type="Ensembl" id="ENSEEEP00000054693.1"/>
    </source>
</evidence>
<dbReference type="AlphaFoldDB" id="A0AAY5ECV8"/>
<evidence type="ECO:0000256" key="3">
    <source>
        <dbReference type="RuleBase" id="RU102079"/>
    </source>
</evidence>
<feature type="domain" description="Galectin" evidence="4">
    <location>
        <begin position="3"/>
        <end position="128"/>
    </location>
</feature>